<reference evidence="2" key="1">
    <citation type="submission" date="2019-12" db="EMBL/GenBank/DDBJ databases">
        <title>Genome sequencing and annotation of Brassica cretica.</title>
        <authorList>
            <person name="Studholme D.J."/>
            <person name="Sarris P.F."/>
        </authorList>
    </citation>
    <scope>NUCLEOTIDE SEQUENCE</scope>
    <source>
        <strain evidence="2">PFS-001/15</strain>
        <tissue evidence="2">Leaf</tissue>
    </source>
</reference>
<feature type="compositionally biased region" description="Basic and acidic residues" evidence="1">
    <location>
        <begin position="106"/>
        <end position="115"/>
    </location>
</feature>
<evidence type="ECO:0000313" key="3">
    <source>
        <dbReference type="Proteomes" id="UP000712281"/>
    </source>
</evidence>
<protein>
    <submittedName>
        <fullName evidence="2">Uncharacterized protein</fullName>
    </submittedName>
</protein>
<accession>A0A8S9KUW2</accession>
<proteinExistence type="predicted"/>
<dbReference type="Proteomes" id="UP000712281">
    <property type="component" value="Unassembled WGS sequence"/>
</dbReference>
<organism evidence="2 3">
    <name type="scientific">Brassica cretica</name>
    <name type="common">Mustard</name>
    <dbReference type="NCBI Taxonomy" id="69181"/>
    <lineage>
        <taxon>Eukaryota</taxon>
        <taxon>Viridiplantae</taxon>
        <taxon>Streptophyta</taxon>
        <taxon>Embryophyta</taxon>
        <taxon>Tracheophyta</taxon>
        <taxon>Spermatophyta</taxon>
        <taxon>Magnoliopsida</taxon>
        <taxon>eudicotyledons</taxon>
        <taxon>Gunneridae</taxon>
        <taxon>Pentapetalae</taxon>
        <taxon>rosids</taxon>
        <taxon>malvids</taxon>
        <taxon>Brassicales</taxon>
        <taxon>Brassicaceae</taxon>
        <taxon>Brassiceae</taxon>
        <taxon>Brassica</taxon>
    </lineage>
</organism>
<evidence type="ECO:0000256" key="1">
    <source>
        <dbReference type="SAM" id="MobiDB-lite"/>
    </source>
</evidence>
<dbReference type="AlphaFoldDB" id="A0A8S9KUW2"/>
<sequence>MEEDTNAILGKMNAPKAPAAKNANTRQEPRQHAPSDKNGRKDGYMYVVNENNMPVSTLVVRGEGWNKWEDAPWGNGEGDSSADEEQPANRRCIEFESEDSNSSTHNDLRTALDARKSRRISTSDPDPKERPNGDLRDKLNAGACDLRIRLNRSKSTDL</sequence>
<feature type="region of interest" description="Disordered" evidence="1">
    <location>
        <begin position="1"/>
        <end position="48"/>
    </location>
</feature>
<comment type="caution">
    <text evidence="2">The sequence shown here is derived from an EMBL/GenBank/DDBJ whole genome shotgun (WGS) entry which is preliminary data.</text>
</comment>
<gene>
    <name evidence="2" type="ORF">F2Q68_00011180</name>
</gene>
<feature type="compositionally biased region" description="Basic and acidic residues" evidence="1">
    <location>
        <begin position="125"/>
        <end position="139"/>
    </location>
</feature>
<feature type="region of interest" description="Disordered" evidence="1">
    <location>
        <begin position="67"/>
        <end position="141"/>
    </location>
</feature>
<evidence type="ECO:0000313" key="2">
    <source>
        <dbReference type="EMBL" id="KAF2599330.1"/>
    </source>
</evidence>
<dbReference type="EMBL" id="QGKW02000717">
    <property type="protein sequence ID" value="KAF2599330.1"/>
    <property type="molecule type" value="Genomic_DNA"/>
</dbReference>
<feature type="compositionally biased region" description="Low complexity" evidence="1">
    <location>
        <begin position="13"/>
        <end position="24"/>
    </location>
</feature>
<name>A0A8S9KUW2_BRACR</name>
<feature type="compositionally biased region" description="Basic and acidic residues" evidence="1">
    <location>
        <begin position="27"/>
        <end position="43"/>
    </location>
</feature>